<dbReference type="Proteomes" id="UP001642484">
    <property type="component" value="Unassembled WGS sequence"/>
</dbReference>
<proteinExistence type="predicted"/>
<protein>
    <submittedName>
        <fullName evidence="2">Uncharacterized protein</fullName>
    </submittedName>
</protein>
<feature type="region of interest" description="Disordered" evidence="1">
    <location>
        <begin position="37"/>
        <end position="56"/>
    </location>
</feature>
<dbReference type="EMBL" id="CAXAMN010014224">
    <property type="protein sequence ID" value="CAK9042783.1"/>
    <property type="molecule type" value="Genomic_DNA"/>
</dbReference>
<evidence type="ECO:0000313" key="2">
    <source>
        <dbReference type="EMBL" id="CAK9042783.1"/>
    </source>
</evidence>
<gene>
    <name evidence="2" type="ORF">CCMP2556_LOCUS22722</name>
    <name evidence="3" type="ORF">CCMP2556_LOCUS50775</name>
</gene>
<evidence type="ECO:0000313" key="4">
    <source>
        <dbReference type="Proteomes" id="UP001642484"/>
    </source>
</evidence>
<feature type="region of interest" description="Disordered" evidence="1">
    <location>
        <begin position="112"/>
        <end position="142"/>
    </location>
</feature>
<reference evidence="2 4" key="1">
    <citation type="submission" date="2024-02" db="EMBL/GenBank/DDBJ databases">
        <authorList>
            <person name="Chen Y."/>
            <person name="Shah S."/>
            <person name="Dougan E. K."/>
            <person name="Thang M."/>
            <person name="Chan C."/>
        </authorList>
    </citation>
    <scope>NUCLEOTIDE SEQUENCE [LARGE SCALE GENOMIC DNA]</scope>
</reference>
<accession>A0ABP0LVK0</accession>
<dbReference type="EMBL" id="CAXAMN010027162">
    <property type="protein sequence ID" value="CAK9109052.1"/>
    <property type="molecule type" value="Genomic_DNA"/>
</dbReference>
<comment type="caution">
    <text evidence="2">The sequence shown here is derived from an EMBL/GenBank/DDBJ whole genome shotgun (WGS) entry which is preliminary data.</text>
</comment>
<organism evidence="2 4">
    <name type="scientific">Durusdinium trenchii</name>
    <dbReference type="NCBI Taxonomy" id="1381693"/>
    <lineage>
        <taxon>Eukaryota</taxon>
        <taxon>Sar</taxon>
        <taxon>Alveolata</taxon>
        <taxon>Dinophyceae</taxon>
        <taxon>Suessiales</taxon>
        <taxon>Symbiodiniaceae</taxon>
        <taxon>Durusdinium</taxon>
    </lineage>
</organism>
<evidence type="ECO:0000313" key="3">
    <source>
        <dbReference type="EMBL" id="CAK9109052.1"/>
    </source>
</evidence>
<name>A0ABP0LVK0_9DINO</name>
<evidence type="ECO:0000256" key="1">
    <source>
        <dbReference type="SAM" id="MobiDB-lite"/>
    </source>
</evidence>
<feature type="compositionally biased region" description="Basic and acidic residues" evidence="1">
    <location>
        <begin position="112"/>
        <end position="128"/>
    </location>
</feature>
<sequence length="142" mass="15966">MRTARGEVCTKRMEAQELEERWRRTHAALASLWEQQQIKPGRKRRQVPQEGTASVPSLARIANARVKQQEHAREEIDGLLAHQPAKGREPRPWPEAGSILGRAGDLRRVRAADRCRSPDTGACKRSESLAHGPRCFGADQMV</sequence>
<keyword evidence="4" id="KW-1185">Reference proteome</keyword>
<feature type="region of interest" description="Disordered" evidence="1">
    <location>
        <begin position="80"/>
        <end position="100"/>
    </location>
</feature>